<accession>A0ACC2NUG0</accession>
<dbReference type="EMBL" id="CM056743">
    <property type="protein sequence ID" value="KAJ8674476.1"/>
    <property type="molecule type" value="Genomic_DNA"/>
</dbReference>
<name>A0ACC2NUG0_9HYME</name>
<organism evidence="1 2">
    <name type="scientific">Eretmocerus hayati</name>
    <dbReference type="NCBI Taxonomy" id="131215"/>
    <lineage>
        <taxon>Eukaryota</taxon>
        <taxon>Metazoa</taxon>
        <taxon>Ecdysozoa</taxon>
        <taxon>Arthropoda</taxon>
        <taxon>Hexapoda</taxon>
        <taxon>Insecta</taxon>
        <taxon>Pterygota</taxon>
        <taxon>Neoptera</taxon>
        <taxon>Endopterygota</taxon>
        <taxon>Hymenoptera</taxon>
        <taxon>Apocrita</taxon>
        <taxon>Proctotrupomorpha</taxon>
        <taxon>Chalcidoidea</taxon>
        <taxon>Aphelinidae</taxon>
        <taxon>Aphelininae</taxon>
        <taxon>Eretmocerus</taxon>
    </lineage>
</organism>
<gene>
    <name evidence="1" type="ORF">QAD02_005738</name>
</gene>
<protein>
    <submittedName>
        <fullName evidence="1">Uncharacterized protein</fullName>
    </submittedName>
</protein>
<evidence type="ECO:0000313" key="2">
    <source>
        <dbReference type="Proteomes" id="UP001239111"/>
    </source>
</evidence>
<proteinExistence type="predicted"/>
<sequence>MFDVALRNEQDLRPDDQSVLVDQYEDVLAQYFDDALLIENGLEHHPLQDYLDEVIADEEELQMRRLRFMDARITRRLLRDYSNAFQMDPESFRKLYRLWSEPARILVELLRAPLAVNRHTKIPTHLQVLITLLFLAEGGFQKGVGQDYNHPVSQSRVSYIMNRVIQAILTLQDDWIKFPSDRASRLRAQAEFLTVIRISGILAAIDGFLIRLKRPREFPEAYWNYKDGSAVNVLLVCRFPGSNNDQNNWLYSELRDVMLGMKANAQITEDEGECRLLADSGYAASTVLLTLVENAPDDSPEAAYTAEHARARMPNFELTVGRENGAEDDLEYDDLELVMDEALYEGLAERQFLIDLMYT</sequence>
<comment type="caution">
    <text evidence="1">The sequence shown here is derived from an EMBL/GenBank/DDBJ whole genome shotgun (WGS) entry which is preliminary data.</text>
</comment>
<reference evidence="1" key="1">
    <citation type="submission" date="2023-04" db="EMBL/GenBank/DDBJ databases">
        <title>A chromosome-level genome assembly of the parasitoid wasp Eretmocerus hayati.</title>
        <authorList>
            <person name="Zhong Y."/>
            <person name="Liu S."/>
            <person name="Liu Y."/>
        </authorList>
    </citation>
    <scope>NUCLEOTIDE SEQUENCE</scope>
    <source>
        <strain evidence="1">ZJU_SS_LIU_2023</strain>
    </source>
</reference>
<keyword evidence="2" id="KW-1185">Reference proteome</keyword>
<evidence type="ECO:0000313" key="1">
    <source>
        <dbReference type="EMBL" id="KAJ8674476.1"/>
    </source>
</evidence>
<dbReference type="Proteomes" id="UP001239111">
    <property type="component" value="Chromosome 3"/>
</dbReference>